<protein>
    <submittedName>
        <fullName evidence="1">Uncharacterized protein</fullName>
    </submittedName>
</protein>
<organism evidence="1 2">
    <name type="scientific">Actinoalloteichus fjordicus</name>
    <dbReference type="NCBI Taxonomy" id="1612552"/>
    <lineage>
        <taxon>Bacteria</taxon>
        <taxon>Bacillati</taxon>
        <taxon>Actinomycetota</taxon>
        <taxon>Actinomycetes</taxon>
        <taxon>Pseudonocardiales</taxon>
        <taxon>Pseudonocardiaceae</taxon>
        <taxon>Actinoalloteichus</taxon>
    </lineage>
</organism>
<dbReference type="KEGG" id="acad:UA74_05365"/>
<name>A0AAC9LA41_9PSEU</name>
<dbReference type="AlphaFoldDB" id="A0AAC9LA41"/>
<gene>
    <name evidence="1" type="ORF">UA74_05365</name>
</gene>
<accession>A0AAC9LA41</accession>
<reference evidence="2" key="1">
    <citation type="submission" date="2016-06" db="EMBL/GenBank/DDBJ databases">
        <title>Complete genome sequence of Actinoalloteichus fjordicus DSM 46855 (=ADI127-17), type strain of the new species Actinoalloteichus fjordicus.</title>
        <authorList>
            <person name="Ruckert C."/>
            <person name="Nouioui I."/>
            <person name="Willmese J."/>
            <person name="van Wezel G."/>
            <person name="Klenk H.-P."/>
            <person name="Kalinowski J."/>
            <person name="Zotchev S.B."/>
        </authorList>
    </citation>
    <scope>NUCLEOTIDE SEQUENCE [LARGE SCALE GENOMIC DNA]</scope>
    <source>
        <strain evidence="2">ADI127-7</strain>
    </source>
</reference>
<proteinExistence type="predicted"/>
<evidence type="ECO:0000313" key="2">
    <source>
        <dbReference type="Proteomes" id="UP000185511"/>
    </source>
</evidence>
<keyword evidence="2" id="KW-1185">Reference proteome</keyword>
<sequence length="89" mass="9920">MPLRHTQLIASYVTVQGRSGIGPACPPRTRAEAVSARGMRIACLARGEPARRLVRRPVLKSENVQPGEALVRRWRPVTNLLRRPAGCRR</sequence>
<dbReference type="EMBL" id="CP016076">
    <property type="protein sequence ID" value="APU13149.1"/>
    <property type="molecule type" value="Genomic_DNA"/>
</dbReference>
<dbReference type="Proteomes" id="UP000185511">
    <property type="component" value="Chromosome"/>
</dbReference>
<evidence type="ECO:0000313" key="1">
    <source>
        <dbReference type="EMBL" id="APU13149.1"/>
    </source>
</evidence>